<dbReference type="FunFam" id="3.40.50.300:FF:000533">
    <property type="entry name" value="Helicase, Snf2 family"/>
    <property type="match status" value="1"/>
</dbReference>
<dbReference type="Pfam" id="PF04434">
    <property type="entry name" value="SWIM"/>
    <property type="match status" value="1"/>
</dbReference>
<dbReference type="InterPro" id="IPR001650">
    <property type="entry name" value="Helicase_C-like"/>
</dbReference>
<protein>
    <submittedName>
        <fullName evidence="7">Uncharacterized protein</fullName>
    </submittedName>
</protein>
<dbReference type="OrthoDB" id="9760715at2"/>
<feature type="coiled-coil region" evidence="3">
    <location>
        <begin position="117"/>
        <end position="144"/>
    </location>
</feature>
<dbReference type="eggNOG" id="COG4715">
    <property type="taxonomic scope" value="Bacteria"/>
</dbReference>
<keyword evidence="2" id="KW-0479">Metal-binding</keyword>
<keyword evidence="2" id="KW-0862">Zinc</keyword>
<dbReference type="SMART" id="SM00487">
    <property type="entry name" value="DEXDc"/>
    <property type="match status" value="1"/>
</dbReference>
<dbReference type="PROSITE" id="PS50966">
    <property type="entry name" value="ZF_SWIM"/>
    <property type="match status" value="1"/>
</dbReference>
<evidence type="ECO:0000259" key="5">
    <source>
        <dbReference type="PROSITE" id="PS51192"/>
    </source>
</evidence>
<dbReference type="PANTHER" id="PTHR10799">
    <property type="entry name" value="SNF2/RAD54 HELICASE FAMILY"/>
    <property type="match status" value="1"/>
</dbReference>
<evidence type="ECO:0000259" key="6">
    <source>
        <dbReference type="PROSITE" id="PS51194"/>
    </source>
</evidence>
<dbReference type="RefSeq" id="WP_013944301.1">
    <property type="nucleotide sequence ID" value="NC_015713.1"/>
</dbReference>
<dbReference type="InterPro" id="IPR007527">
    <property type="entry name" value="Znf_SWIM"/>
</dbReference>
<dbReference type="InterPro" id="IPR000330">
    <property type="entry name" value="SNF2_N"/>
</dbReference>
<dbReference type="STRING" id="331113.SNE_A19580"/>
<dbReference type="Proteomes" id="UP000000496">
    <property type="component" value="Chromosome gsn.131"/>
</dbReference>
<name>F8L3H6_SIMNZ</name>
<dbReference type="SMART" id="SM00490">
    <property type="entry name" value="HELICc"/>
    <property type="match status" value="1"/>
</dbReference>
<sequence length="1160" mass="134188">MLNLRKLKQDFSANVLKDGKQLYDTNKVLSAKILHLDATTLRISAQVMGQYKNAYESEIEIDRQESETIDSNCDCPYHYDCQHLAAVLYYLEAYLDEILVNYSKETDLDELTEEGFDDEEKEKLMEAVKEAESKEEQRRDEEYQKEVLTEYVDAAAVLAKSPFFLPVQERIIEKAELAVIYSVPKKEREGDVEFQIALRLPARSKPLHIPNIGEFFEAMRYQEDIFIGGKEYLFVLESFANEEQEIARLVMDHLKLPEKTASERAQKSAFLSSKMFGMVLAKAQEIASEMLKQRGWTSGEEDLPTLPCLYEENLESPIRFSKVPAHIKMTLEFIHPPTTKILLNPTILVEGESIMLEDAKFFECAKPGIIYNHIYYRFEDQITRQHLRSFLPIRDMTIPEPLFGTFVENALPELSRFAEVDHQDVIEHFTTLPFVGNLEAICDISFLNGELEASLSFRYEDTIVPASSKSLKFENIHEFVTQEGVMARNLVEEQKIIQDLFRDFIFDQEHQTYMAKTDKKIIEFMTDTIPRNQHRVKFNCPQNLLDQFIYDQTKFKLDLSDTNRMDTYEIKLEVKGALKGVKLDRIWDCIVSRRAYLELDNGRKQTGKDKSNKLPKILVLDLDEVGNVVQLFDELGIEKLDNTTIKRPLWSLANIDETNFEGLPVSFQMTPRLREIRKQMLGEKHLKFTPVPAGIKAELRKYQTEGVHWLERLRLMYLNGILADDMGLGKTLQAIVALTQHLKGDKLPALVVCPTSLLYNWQEECHKFNPKLKPLIIDGMPNQRKKLIATIENYDVIITSYSLLQKDIESYSPITFSYMILDEAQHIKNRGTRNAKSVKLVKAEHRLILSGTPIENSLDELWSLFDFLMPGFLGSYDRFLEKYVRISGDEQAKNLQYLRKKVSPFILRRMKSDVLDDLPPVSENVYHTQLTEMQRDLYRSYAESARDELVKLVERDGFDKVQIHVLATLTRLKQICCHPAIFAKEKAEAGDSAKYDMLLELLQTLIEGKHKTVIFSQYTRMLQIMRNDFEQRGIRFQYLDGSSKNRLEIVKEFNEDPDIPVFLVSLKAGGTGLNLVGADTVIHYDMWWNPAVENQATDRVHRIGQKENVSVYKLVTLGTIEEKIVEMQNRKRGIVKKIVSCDDEAITKLTWEDVLELLQT</sequence>
<dbReference type="KEGG" id="sng:SNE_A19580"/>
<reference evidence="7 8" key="2">
    <citation type="journal article" date="2011" name="Mol. Biol. Evol.">
        <title>Unity in variety--the pan-genome of the Chlamydiae.</title>
        <authorList>
            <person name="Collingro A."/>
            <person name="Tischler P."/>
            <person name="Weinmaier T."/>
            <person name="Penz T."/>
            <person name="Heinz E."/>
            <person name="Brunham R.C."/>
            <person name="Read T.D."/>
            <person name="Bavoil P.M."/>
            <person name="Sachse K."/>
            <person name="Kahane S."/>
            <person name="Friedman M.G."/>
            <person name="Rattei T."/>
            <person name="Myers G.S."/>
            <person name="Horn M."/>
        </authorList>
    </citation>
    <scope>NUCLEOTIDE SEQUENCE [LARGE SCALE GENOMIC DNA]</scope>
    <source>
        <strain evidence="8">ATCC VR-1471 / Z</strain>
    </source>
</reference>
<keyword evidence="3" id="KW-0175">Coiled coil</keyword>
<accession>F8L3H6</accession>
<keyword evidence="2" id="KW-0863">Zinc-finger</keyword>
<dbReference type="AlphaFoldDB" id="F8L3H6"/>
<dbReference type="InterPro" id="IPR038718">
    <property type="entry name" value="SNF2-like_sf"/>
</dbReference>
<dbReference type="PROSITE" id="PS51194">
    <property type="entry name" value="HELICASE_CTER"/>
    <property type="match status" value="1"/>
</dbReference>
<evidence type="ECO:0000313" key="7">
    <source>
        <dbReference type="EMBL" id="CCB89835.1"/>
    </source>
</evidence>
<feature type="domain" description="Helicase ATP-binding" evidence="5">
    <location>
        <begin position="711"/>
        <end position="871"/>
    </location>
</feature>
<proteinExistence type="predicted"/>
<dbReference type="GO" id="GO:0005524">
    <property type="term" value="F:ATP binding"/>
    <property type="evidence" value="ECO:0007669"/>
    <property type="project" value="InterPro"/>
</dbReference>
<gene>
    <name evidence="7" type="ordered locus">SNE_A19580</name>
</gene>
<dbReference type="Gene3D" id="3.40.50.300">
    <property type="entry name" value="P-loop containing nucleotide triphosphate hydrolases"/>
    <property type="match status" value="1"/>
</dbReference>
<dbReference type="Pfam" id="PF08455">
    <property type="entry name" value="SNF2_assoc"/>
    <property type="match status" value="1"/>
</dbReference>
<dbReference type="InterPro" id="IPR027417">
    <property type="entry name" value="P-loop_NTPase"/>
</dbReference>
<feature type="domain" description="Helicase C-terminal" evidence="6">
    <location>
        <begin position="1000"/>
        <end position="1146"/>
    </location>
</feature>
<dbReference type="EMBL" id="FR872582">
    <property type="protein sequence ID" value="CCB89835.1"/>
    <property type="molecule type" value="Genomic_DNA"/>
</dbReference>
<evidence type="ECO:0000256" key="1">
    <source>
        <dbReference type="ARBA" id="ARBA00022801"/>
    </source>
</evidence>
<evidence type="ECO:0000259" key="4">
    <source>
        <dbReference type="PROSITE" id="PS50966"/>
    </source>
</evidence>
<keyword evidence="8" id="KW-1185">Reference proteome</keyword>
<keyword evidence="1" id="KW-0378">Hydrolase</keyword>
<dbReference type="CDD" id="cd18012">
    <property type="entry name" value="DEXQc_arch_SWI2_SNF2"/>
    <property type="match status" value="1"/>
</dbReference>
<dbReference type="Pfam" id="PF00176">
    <property type="entry name" value="SNF2-rel_dom"/>
    <property type="match status" value="1"/>
</dbReference>
<organism evidence="7 8">
    <name type="scientific">Simkania negevensis (strain ATCC VR-1471 / DSM 27360 / Z)</name>
    <dbReference type="NCBI Taxonomy" id="331113"/>
    <lineage>
        <taxon>Bacteria</taxon>
        <taxon>Pseudomonadati</taxon>
        <taxon>Chlamydiota</taxon>
        <taxon>Chlamydiia</taxon>
        <taxon>Parachlamydiales</taxon>
        <taxon>Simkaniaceae</taxon>
        <taxon>Simkania</taxon>
    </lineage>
</organism>
<dbReference type="InterPro" id="IPR014001">
    <property type="entry name" value="Helicase_ATP-bd"/>
</dbReference>
<dbReference type="Gene3D" id="3.40.50.10810">
    <property type="entry name" value="Tandem AAA-ATPase domain"/>
    <property type="match status" value="1"/>
</dbReference>
<dbReference type="GO" id="GO:0016787">
    <property type="term" value="F:hydrolase activity"/>
    <property type="evidence" value="ECO:0007669"/>
    <property type="project" value="UniProtKB-KW"/>
</dbReference>
<evidence type="ECO:0000256" key="3">
    <source>
        <dbReference type="SAM" id="Coils"/>
    </source>
</evidence>
<evidence type="ECO:0000313" key="8">
    <source>
        <dbReference type="Proteomes" id="UP000000496"/>
    </source>
</evidence>
<dbReference type="InterPro" id="IPR013663">
    <property type="entry name" value="Helicase_SWF/SNF/SWI_bac"/>
</dbReference>
<dbReference type="InterPro" id="IPR049730">
    <property type="entry name" value="SNF2/RAD54-like_C"/>
</dbReference>
<evidence type="ECO:0000256" key="2">
    <source>
        <dbReference type="PROSITE-ProRule" id="PRU00325"/>
    </source>
</evidence>
<dbReference type="PROSITE" id="PS51192">
    <property type="entry name" value="HELICASE_ATP_BIND_1"/>
    <property type="match status" value="1"/>
</dbReference>
<dbReference type="SUPFAM" id="SSF52540">
    <property type="entry name" value="P-loop containing nucleoside triphosphate hydrolases"/>
    <property type="match status" value="2"/>
</dbReference>
<dbReference type="HOGENOM" id="CLU_000315_21_4_0"/>
<reference key="1">
    <citation type="journal article" date="2011" name="Mol. Biol. Evol.">
        <title>Unity in variety -- the pan-genome of the Chlamydiae.</title>
        <authorList>
            <person name="Collingro A."/>
            <person name="Tischler P."/>
            <person name="Weinmaier T."/>
            <person name="Penz T."/>
            <person name="Heinz E."/>
            <person name="Brunham R.C."/>
            <person name="Read T.D."/>
            <person name="Bavoil P.M."/>
            <person name="Sachse K."/>
            <person name="Kahane S."/>
            <person name="Friedman M.G."/>
            <person name="Rattei T."/>
            <person name="Myers G.S.A."/>
            <person name="Horn M."/>
        </authorList>
    </citation>
    <scope>NUCLEOTIDE SEQUENCE</scope>
    <source>
        <strain>Z</strain>
    </source>
</reference>
<dbReference type="Pfam" id="PF00271">
    <property type="entry name" value="Helicase_C"/>
    <property type="match status" value="1"/>
</dbReference>
<dbReference type="CDD" id="cd18793">
    <property type="entry name" value="SF2_C_SNF"/>
    <property type="match status" value="1"/>
</dbReference>
<dbReference type="GO" id="GO:0008270">
    <property type="term" value="F:zinc ion binding"/>
    <property type="evidence" value="ECO:0007669"/>
    <property type="project" value="UniProtKB-KW"/>
</dbReference>
<dbReference type="eggNOG" id="COG0553">
    <property type="taxonomic scope" value="Bacteria"/>
</dbReference>
<feature type="domain" description="SWIM-type" evidence="4">
    <location>
        <begin position="55"/>
        <end position="92"/>
    </location>
</feature>